<feature type="compositionally biased region" description="Basic and acidic residues" evidence="1">
    <location>
        <begin position="847"/>
        <end position="864"/>
    </location>
</feature>
<feature type="region of interest" description="Disordered" evidence="1">
    <location>
        <begin position="1427"/>
        <end position="1455"/>
    </location>
</feature>
<feature type="region of interest" description="Disordered" evidence="1">
    <location>
        <begin position="1840"/>
        <end position="1859"/>
    </location>
</feature>
<feature type="compositionally biased region" description="Basic and acidic residues" evidence="1">
    <location>
        <begin position="640"/>
        <end position="674"/>
    </location>
</feature>
<reference evidence="2" key="1">
    <citation type="submission" date="2021-05" db="EMBL/GenBank/DDBJ databases">
        <authorList>
            <person name="Alioto T."/>
            <person name="Alioto T."/>
            <person name="Gomez Garrido J."/>
        </authorList>
    </citation>
    <scope>NUCLEOTIDE SEQUENCE</scope>
</reference>
<evidence type="ECO:0000313" key="2">
    <source>
        <dbReference type="EMBL" id="CAG6706564.1"/>
    </source>
</evidence>
<feature type="compositionally biased region" description="Basic and acidic residues" evidence="1">
    <location>
        <begin position="249"/>
        <end position="270"/>
    </location>
</feature>
<feature type="region of interest" description="Disordered" evidence="1">
    <location>
        <begin position="1589"/>
        <end position="1609"/>
    </location>
</feature>
<feature type="compositionally biased region" description="Basic and acidic residues" evidence="1">
    <location>
        <begin position="2268"/>
        <end position="2280"/>
    </location>
</feature>
<feature type="compositionally biased region" description="Polar residues" evidence="1">
    <location>
        <begin position="962"/>
        <end position="973"/>
    </location>
</feature>
<feature type="region of interest" description="Disordered" evidence="1">
    <location>
        <begin position="1"/>
        <end position="193"/>
    </location>
</feature>
<feature type="region of interest" description="Disordered" evidence="1">
    <location>
        <begin position="703"/>
        <end position="761"/>
    </location>
</feature>
<feature type="region of interest" description="Disordered" evidence="1">
    <location>
        <begin position="843"/>
        <end position="879"/>
    </location>
</feature>
<feature type="compositionally biased region" description="Low complexity" evidence="1">
    <location>
        <begin position="974"/>
        <end position="985"/>
    </location>
</feature>
<feature type="compositionally biased region" description="Basic and acidic residues" evidence="1">
    <location>
        <begin position="1"/>
        <end position="22"/>
    </location>
</feature>
<feature type="region of interest" description="Disordered" evidence="1">
    <location>
        <begin position="796"/>
        <end position="831"/>
    </location>
</feature>
<feature type="region of interest" description="Disordered" evidence="1">
    <location>
        <begin position="480"/>
        <end position="503"/>
    </location>
</feature>
<name>A0A8D8XTD0_9HEMI</name>
<feature type="compositionally biased region" description="Basic and acidic residues" evidence="1">
    <location>
        <begin position="31"/>
        <end position="193"/>
    </location>
</feature>
<feature type="compositionally biased region" description="Polar residues" evidence="1">
    <location>
        <begin position="994"/>
        <end position="1003"/>
    </location>
</feature>
<feature type="compositionally biased region" description="Basic and acidic residues" evidence="1">
    <location>
        <begin position="485"/>
        <end position="503"/>
    </location>
</feature>
<protein>
    <submittedName>
        <fullName evidence="2">Uncharacterized protein</fullName>
    </submittedName>
</protein>
<feature type="compositionally biased region" description="Polar residues" evidence="1">
    <location>
        <begin position="231"/>
        <end position="242"/>
    </location>
</feature>
<sequence length="2288" mass="255559">MLAKTKTDKDESSVDKVEKSTTDNDTSPQDMVERTITDKVACQEDKVVKPTTHKETSPVEMVRKLTTDEDTSLVDKVEQRTAAEDRVEKQTTDKDVSPVDMIDKRTTDKDESPVDKLEKPKTEKDASLVDKVEKPTKDESPVEKVQKQLTDKDTSPAESIEKLSIDKDHILVHTLEKPTSDKNESQVDKVEKPTIDKDASTVYMVEKPTTGTYAFPVDKVEKTITDKDRSPQVTSETSTTDKIGSLVDKVQKPTNDKETSAVDKVEKPTTDKGISPVDNVEKLSLDESKEIYMVEKGESSTLDKIDKQLSDKIAFIETDVEENVVVKTEILLLDGKNRVSTLNNTEDALFVKGKQFLEKMEKLEGLDKQVIKITKEKDTFGDSKGEALILEDLTTDLLTKAEKNEATLLDVEMSEGSVSDSLTTDHDPSQFVTSSEKVVIVTDSLTSSSVSDGSLFNVPALPAYVASKIDKEVKHLEADQLATTDSDRHLDSMTSSKEDKTEHDECEYASLTDMLSLTDYIEQKIGKEVDQLSHTTEIISAPQTLFESDLNPSEAIVDSVVMTDDVLRITLSQTIPEKSYTDSKLPKEFIEKQLDLSITKNVDQDTSIEEISVNIPRDTDLSRADVSKTSKTKSATQSRVDVDKTSREIKKTADKEPLSKKDRTGKSAPVDKSKKTIVSRRISSPKKICSELKQGQYIHKETRSSSGFVRSSSSAKGTHIKAELTQSPSKRPQVNITKREYSYSRPSTGSIRQSSLPGAVTKSGTFKTEITESTSKGIKKSSVVDYRSETIQSKIGSSNATSSIEAKGEKKTSSVKHIDSSRKSTRVSTSSVESTTFVVRKKTQTALKKEETTPEQKKVRKEVTAKPMSKSGPSQPSIQKETKSLINANIKLQEIKTSKPIITLSSRTQTKETTEVKSLSKQTSQIPRTRGYMAPTLSRTLKIEDCNKENLKDSGTPDLKSQPGTPRKSTLKVSSNDGNISLSSSPAKRIPKVQKTTVPSHVVTKSDTHVGKGVKSLSDEKGQVVSDVLSAKTSSGKHKQALKKPTPTKKPFNNNQKVTLSASSFKGSDKEKITEKIGSRVETEKSTSSPKKTSPVILQTALIEKDVDKSNVDQVKIDNVVPSETSSVGKDSTLSTEVLLEATDTSPPSPNFLHPKSVIDDMEEKLLSDSNSEDQSSQSRLITISRKTNCDQTLLSEVNDLYEYCSSPESVLDFAQPDTVLNYKTNNPDTLFYLETIDEEADEEEKDISKMETLKPRNIPVIAITPDENDDFIESNIDCQFVDEMPVTDIEDMLEEDLKGATSGLDDDTDVEEFELAEDENVYQDYFDEAKALPIEDSLDYCGIYNENVRVQGDSSKKFNLIKSQSMSDLVDEDQKQLTDFEDIAGSDIDVDGVGYDEDENVLIHILDDHNHVTDISDKINRNLSPAGVITPDLSPKLSPKQGTQKISQKKSSSIRLHLTPSTSNYEYMTESELLLSDCESFKKEDKRRKKLHKLKGEKRHQRKTKQMELGISRKPDHGYSSTEEDATYTSRSPDSSLLQPEATSDAVLTDREEIIFSDYDNSRNLTPTTLDVNQDKLDALTDVEVIESENESFVRPKSPEPTDEESTLPEPTRLMTIVKEESSGNIVDVNFPLGDAELEGLYNPVKDTQSDVETFEVDLEVNFEEDTSRFIDRTPTPVLNIDGGIIQASERSIILNSNKKQHRYEDVDTCKTEKRRKCKQKPKSVAELNIELSNFNILTDTEELNMSDIETPRRLSTPTVTRYGNDDNPLTDVDDIYLSNEEEEDIKRSRAYSLTPDFIHEFTTDTITTAKENDCPLSFEQKKQILGVDISVPRFVRTPDIPGAQQTDTEDMVGSGDEVTETGHETKLVEDDSFESSVHMKQSRKLDFESNEEMLHVKNGSLREFHTDVEDVDEDDDVRLIHDLRVWDDKSKFCVCANTNETVCICFAKPGNELTIEWQDEKERAAETGTTKSIVLKTTCSLNCPSRKCSKLISFQVASRSHSLVAQQISCTNLVVMSLYYKSRSGPCVKIPYVDFCLQMKSSGVRTELKIHLLKNTVYTPNISTHYVYIPKQFKIEGLFAEKPLYKSTDRKKHNFLTVRSLSGDLLLPGNITYYQDTTINVSELVSKFEVYSKTTENVTNKAVKEETSALNQNKITPIVNIACLKDRSISPERLRPSSIKQLPAFLAIKKAKEPEKDTIVSSVDQTHKEYKAQTATSLKKVDHIGRITDRINIFEKLAETSGGDLKRSKFLLRRTISLPARKRNCRDKPAKDPNEPETKPSASEVK</sequence>
<feature type="region of interest" description="Disordered" evidence="1">
    <location>
        <begin position="2263"/>
        <end position="2288"/>
    </location>
</feature>
<feature type="compositionally biased region" description="Basic and acidic residues" evidence="1">
    <location>
        <begin position="1067"/>
        <end position="1085"/>
    </location>
</feature>
<feature type="compositionally biased region" description="Low complexity" evidence="1">
    <location>
        <begin position="1445"/>
        <end position="1455"/>
    </location>
</feature>
<dbReference type="EMBL" id="HBUF01343373">
    <property type="protein sequence ID" value="CAG6706564.1"/>
    <property type="molecule type" value="Transcribed_RNA"/>
</dbReference>
<feature type="compositionally biased region" description="Polar residues" evidence="1">
    <location>
        <begin position="1052"/>
        <end position="1066"/>
    </location>
</feature>
<feature type="compositionally biased region" description="Basic residues" evidence="1">
    <location>
        <begin position="1488"/>
        <end position="1505"/>
    </location>
</feature>
<proteinExistence type="predicted"/>
<feature type="compositionally biased region" description="Polar residues" evidence="1">
    <location>
        <begin position="1528"/>
        <end position="1543"/>
    </location>
</feature>
<feature type="compositionally biased region" description="Polar residues" evidence="1">
    <location>
        <begin position="724"/>
        <end position="736"/>
    </location>
</feature>
<feature type="region of interest" description="Disordered" evidence="1">
    <location>
        <begin position="224"/>
        <end position="276"/>
    </location>
</feature>
<feature type="region of interest" description="Disordered" evidence="1">
    <location>
        <begin position="1488"/>
        <end position="1546"/>
    </location>
</feature>
<feature type="compositionally biased region" description="Low complexity" evidence="1">
    <location>
        <begin position="704"/>
        <end position="714"/>
    </location>
</feature>
<feature type="region of interest" description="Disordered" evidence="1">
    <location>
        <begin position="622"/>
        <end position="681"/>
    </location>
</feature>
<feature type="region of interest" description="Disordered" evidence="1">
    <location>
        <begin position="906"/>
        <end position="927"/>
    </location>
</feature>
<feature type="compositionally biased region" description="Polar residues" evidence="1">
    <location>
        <begin position="916"/>
        <end position="927"/>
    </location>
</feature>
<evidence type="ECO:0000256" key="1">
    <source>
        <dbReference type="SAM" id="MobiDB-lite"/>
    </source>
</evidence>
<feature type="region of interest" description="Disordered" evidence="1">
    <location>
        <begin position="946"/>
        <end position="1093"/>
    </location>
</feature>
<feature type="compositionally biased region" description="Basic and acidic residues" evidence="1">
    <location>
        <begin position="806"/>
        <end position="822"/>
    </location>
</feature>
<accession>A0A8D8XTD0</accession>
<organism evidence="2">
    <name type="scientific">Cacopsylla melanoneura</name>
    <dbReference type="NCBI Taxonomy" id="428564"/>
    <lineage>
        <taxon>Eukaryota</taxon>
        <taxon>Metazoa</taxon>
        <taxon>Ecdysozoa</taxon>
        <taxon>Arthropoda</taxon>
        <taxon>Hexapoda</taxon>
        <taxon>Insecta</taxon>
        <taxon>Pterygota</taxon>
        <taxon>Neoptera</taxon>
        <taxon>Paraneoptera</taxon>
        <taxon>Hemiptera</taxon>
        <taxon>Sternorrhyncha</taxon>
        <taxon>Psylloidea</taxon>
        <taxon>Psyllidae</taxon>
        <taxon>Psyllinae</taxon>
        <taxon>Cacopsylla</taxon>
    </lineage>
</organism>
<feature type="compositionally biased region" description="Polar residues" evidence="1">
    <location>
        <begin position="744"/>
        <end position="761"/>
    </location>
</feature>